<sequence>MRYAWLNLVLRLSNRIYQRKQRVVSQEGLAAVGNVFVLICLELILAFFSLPLYLNLKPQKITAYFEERGSYSKIIFDYNLRRILTLTGVGIFLAIWLVKLLLILLAPTVLGTPQLYRVSELRPPDLLTVDMETVAAESDIQASRISSDLIVPELTQVRKSGGKDFVFYGTGAPNSTVVLLLSDLQTAVYTGEADQNGNWKIEHLNENFKLNEGNHSILTFTLDQEEKTRSDFSSEQYFKVRTTFLDMVIRNVDVLANWSVIILLSVGVFLTFLTL</sequence>
<feature type="transmembrane region" description="Helical" evidence="1">
    <location>
        <begin position="83"/>
        <end position="106"/>
    </location>
</feature>
<dbReference type="InterPro" id="IPR013783">
    <property type="entry name" value="Ig-like_fold"/>
</dbReference>
<dbReference type="Gene3D" id="2.60.40.10">
    <property type="entry name" value="Immunoglobulins"/>
    <property type="match status" value="1"/>
</dbReference>
<keyword evidence="1" id="KW-1133">Transmembrane helix</keyword>
<feature type="transmembrane region" description="Helical" evidence="1">
    <location>
        <begin position="255"/>
        <end position="273"/>
    </location>
</feature>
<accession>A0A1F7W5F8</accession>
<proteinExistence type="predicted"/>
<dbReference type="Proteomes" id="UP000176501">
    <property type="component" value="Unassembled WGS sequence"/>
</dbReference>
<keyword evidence="1" id="KW-0472">Membrane</keyword>
<evidence type="ECO:0000313" key="2">
    <source>
        <dbReference type="EMBL" id="OGL98042.1"/>
    </source>
</evidence>
<evidence type="ECO:0008006" key="4">
    <source>
        <dbReference type="Google" id="ProtNLM"/>
    </source>
</evidence>
<comment type="caution">
    <text evidence="2">The sequence shown here is derived from an EMBL/GenBank/DDBJ whole genome shotgun (WGS) entry which is preliminary data.</text>
</comment>
<gene>
    <name evidence="2" type="ORF">A2304_00850</name>
</gene>
<name>A0A1F7W5F8_9BACT</name>
<dbReference type="AlphaFoldDB" id="A0A1F7W5F8"/>
<protein>
    <recommendedName>
        <fullName evidence="4">Bacterial Ig-like domain-containing protein</fullName>
    </recommendedName>
</protein>
<evidence type="ECO:0000313" key="3">
    <source>
        <dbReference type="Proteomes" id="UP000176501"/>
    </source>
</evidence>
<feature type="transmembrane region" description="Helical" evidence="1">
    <location>
        <begin position="29"/>
        <end position="54"/>
    </location>
</feature>
<dbReference type="EMBL" id="MGFE01000025">
    <property type="protein sequence ID" value="OGL98042.1"/>
    <property type="molecule type" value="Genomic_DNA"/>
</dbReference>
<evidence type="ECO:0000256" key="1">
    <source>
        <dbReference type="SAM" id="Phobius"/>
    </source>
</evidence>
<reference evidence="2 3" key="1">
    <citation type="journal article" date="2016" name="Nat. Commun.">
        <title>Thousands of microbial genomes shed light on interconnected biogeochemical processes in an aquifer system.</title>
        <authorList>
            <person name="Anantharaman K."/>
            <person name="Brown C.T."/>
            <person name="Hug L.A."/>
            <person name="Sharon I."/>
            <person name="Castelle C.J."/>
            <person name="Probst A.J."/>
            <person name="Thomas B.C."/>
            <person name="Singh A."/>
            <person name="Wilkins M.J."/>
            <person name="Karaoz U."/>
            <person name="Brodie E.L."/>
            <person name="Williams K.H."/>
            <person name="Hubbard S.S."/>
            <person name="Banfield J.F."/>
        </authorList>
    </citation>
    <scope>NUCLEOTIDE SEQUENCE [LARGE SCALE GENOMIC DNA]</scope>
</reference>
<organism evidence="2 3">
    <name type="scientific">Candidatus Uhrbacteria bacterium RIFOXYB2_FULL_57_15</name>
    <dbReference type="NCBI Taxonomy" id="1802422"/>
    <lineage>
        <taxon>Bacteria</taxon>
        <taxon>Candidatus Uhriibacteriota</taxon>
    </lineage>
</organism>
<keyword evidence="1" id="KW-0812">Transmembrane</keyword>